<dbReference type="SUPFAM" id="SSF56399">
    <property type="entry name" value="ADP-ribosylation"/>
    <property type="match status" value="1"/>
</dbReference>
<name>A0AB37TI62_ACIPI</name>
<dbReference type="Proteomes" id="UP000271320">
    <property type="component" value="Unassembled WGS sequence"/>
</dbReference>
<proteinExistence type="predicted"/>
<protein>
    <recommendedName>
        <fullName evidence="3">PARP catalytic domain-containing protein</fullName>
    </recommendedName>
</protein>
<reference evidence="1 2" key="1">
    <citation type="submission" date="2018-10" db="EMBL/GenBank/DDBJ databases">
        <title>GWAS and RNA-Seq identify cryptic mechanisms of antimicrobial resistance in Acinetobacter baumannii.</title>
        <authorList>
            <person name="Sahl J.W."/>
        </authorList>
    </citation>
    <scope>NUCLEOTIDE SEQUENCE [LARGE SCALE GENOMIC DNA]</scope>
    <source>
        <strain evidence="1 2">TG41884</strain>
    </source>
</reference>
<comment type="caution">
    <text evidence="1">The sequence shown here is derived from an EMBL/GenBank/DDBJ whole genome shotgun (WGS) entry which is preliminary data.</text>
</comment>
<dbReference type="EMBL" id="RFEW01000004">
    <property type="protein sequence ID" value="RSO61285.1"/>
    <property type="molecule type" value="Genomic_DNA"/>
</dbReference>
<accession>A0AB37TI62</accession>
<evidence type="ECO:0000313" key="1">
    <source>
        <dbReference type="EMBL" id="RSO61285.1"/>
    </source>
</evidence>
<sequence length="125" mass="14772">MYTQNDIQAYFEHLQNIDNSELNHPLYQNSNIFFHGTSLENYKKILKSGFKKEHSQFQACYFNKSIRISQKYAISKSETSPVLIAVNLDFIFSNEEYKEKYQLKDTDLKIHSDIPADKIIHVIYL</sequence>
<evidence type="ECO:0008006" key="3">
    <source>
        <dbReference type="Google" id="ProtNLM"/>
    </source>
</evidence>
<dbReference type="AlphaFoldDB" id="A0AB37TI62"/>
<gene>
    <name evidence="1" type="ORF">EA752_07580</name>
</gene>
<organism evidence="1 2">
    <name type="scientific">Acinetobacter pittii</name>
    <name type="common">Acinetobacter genomosp. 3</name>
    <dbReference type="NCBI Taxonomy" id="48296"/>
    <lineage>
        <taxon>Bacteria</taxon>
        <taxon>Pseudomonadati</taxon>
        <taxon>Pseudomonadota</taxon>
        <taxon>Gammaproteobacteria</taxon>
        <taxon>Moraxellales</taxon>
        <taxon>Moraxellaceae</taxon>
        <taxon>Acinetobacter</taxon>
        <taxon>Acinetobacter calcoaceticus/baumannii complex</taxon>
    </lineage>
</organism>
<evidence type="ECO:0000313" key="2">
    <source>
        <dbReference type="Proteomes" id="UP000271320"/>
    </source>
</evidence>
<dbReference type="RefSeq" id="WP_125530230.1">
    <property type="nucleotide sequence ID" value="NZ_RFEW01000004.1"/>
</dbReference>
<dbReference type="Gene3D" id="3.90.228.10">
    <property type="match status" value="1"/>
</dbReference>